<comment type="caution">
    <text evidence="13">The sequence shown here is derived from an EMBL/GenBank/DDBJ whole genome shotgun (WGS) entry which is preliminary data.</text>
</comment>
<gene>
    <name evidence="9" type="primary">xerC</name>
    <name evidence="12" type="ORF">SAMN04487891_11423</name>
    <name evidence="13" type="ORF">SAMN05216293_2113</name>
</gene>
<evidence type="ECO:0000256" key="3">
    <source>
        <dbReference type="ARBA" id="ARBA00022618"/>
    </source>
</evidence>
<dbReference type="InterPro" id="IPR004107">
    <property type="entry name" value="Integrase_SAM-like_N"/>
</dbReference>
<evidence type="ECO:0000259" key="11">
    <source>
        <dbReference type="PROSITE" id="PS51900"/>
    </source>
</evidence>
<evidence type="ECO:0000256" key="5">
    <source>
        <dbReference type="ARBA" id="ARBA00022908"/>
    </source>
</evidence>
<dbReference type="GO" id="GO:0009037">
    <property type="term" value="F:tyrosine-based site-specific recombinase activity"/>
    <property type="evidence" value="ECO:0007669"/>
    <property type="project" value="UniProtKB-UniRule"/>
</dbReference>
<dbReference type="PROSITE" id="PS51898">
    <property type="entry name" value="TYR_RECOMBINASE"/>
    <property type="match status" value="1"/>
</dbReference>
<keyword evidence="5 9" id="KW-0229">DNA integration</keyword>
<dbReference type="InterPro" id="IPR050090">
    <property type="entry name" value="Tyrosine_recombinase_XerCD"/>
</dbReference>
<dbReference type="Gene3D" id="1.10.150.130">
    <property type="match status" value="1"/>
</dbReference>
<feature type="active site" evidence="9">
    <location>
        <position position="166"/>
    </location>
</feature>
<dbReference type="GO" id="GO:0007059">
    <property type="term" value="P:chromosome segregation"/>
    <property type="evidence" value="ECO:0007669"/>
    <property type="project" value="UniProtKB-UniRule"/>
</dbReference>
<dbReference type="Pfam" id="PF00589">
    <property type="entry name" value="Phage_integrase"/>
    <property type="match status" value="1"/>
</dbReference>
<dbReference type="GO" id="GO:0005737">
    <property type="term" value="C:cytoplasm"/>
    <property type="evidence" value="ECO:0007669"/>
    <property type="project" value="UniProtKB-SubCell"/>
</dbReference>
<keyword evidence="15" id="KW-1185">Reference proteome</keyword>
<comment type="subunit">
    <text evidence="9">Forms a cyclic heterotetrameric complex composed of two molecules of XerC and two molecules of XerD.</text>
</comment>
<evidence type="ECO:0000256" key="6">
    <source>
        <dbReference type="ARBA" id="ARBA00023125"/>
    </source>
</evidence>
<dbReference type="AlphaFoldDB" id="A0A1M6W101"/>
<accession>A0A1M6W101</accession>
<feature type="domain" description="Core-binding (CB)" evidence="11">
    <location>
        <begin position="17"/>
        <end position="104"/>
    </location>
</feature>
<reference evidence="13 14" key="1">
    <citation type="submission" date="2016-11" db="EMBL/GenBank/DDBJ databases">
        <authorList>
            <person name="Varghese N."/>
            <person name="Submissions S."/>
        </authorList>
    </citation>
    <scope>NUCLEOTIDE SEQUENCE [LARGE SCALE GENOMIC DNA]</scope>
    <source>
        <strain evidence="13 14">CGMCC 1.12174</strain>
        <strain evidence="12 15">DSM 26351</strain>
    </source>
</reference>
<evidence type="ECO:0000313" key="12">
    <source>
        <dbReference type="EMBL" id="SFC58191.1"/>
    </source>
</evidence>
<feature type="active site" description="O-(3'-phospho-DNA)-tyrosine intermediate" evidence="9">
    <location>
        <position position="295"/>
    </location>
</feature>
<dbReference type="InterPro" id="IPR011010">
    <property type="entry name" value="DNA_brk_join_enz"/>
</dbReference>
<dbReference type="GO" id="GO:0051301">
    <property type="term" value="P:cell division"/>
    <property type="evidence" value="ECO:0007669"/>
    <property type="project" value="UniProtKB-KW"/>
</dbReference>
<dbReference type="Gene3D" id="1.10.443.10">
    <property type="entry name" value="Intergrase catalytic core"/>
    <property type="match status" value="1"/>
</dbReference>
<feature type="active site" evidence="9">
    <location>
        <position position="260"/>
    </location>
</feature>
<dbReference type="CDD" id="cd00798">
    <property type="entry name" value="INT_XerDC_C"/>
    <property type="match status" value="1"/>
</dbReference>
<dbReference type="EMBL" id="FRAT01000005">
    <property type="protein sequence ID" value="SHK87308.1"/>
    <property type="molecule type" value="Genomic_DNA"/>
</dbReference>
<feature type="active site" evidence="9">
    <location>
        <position position="263"/>
    </location>
</feature>
<dbReference type="STRING" id="1055723.SAMN05216293_2113"/>
<evidence type="ECO:0000256" key="9">
    <source>
        <dbReference type="HAMAP-Rule" id="MF_01808"/>
    </source>
</evidence>
<evidence type="ECO:0000256" key="2">
    <source>
        <dbReference type="ARBA" id="ARBA00022490"/>
    </source>
</evidence>
<evidence type="ECO:0000256" key="4">
    <source>
        <dbReference type="ARBA" id="ARBA00022829"/>
    </source>
</evidence>
<dbReference type="InterPro" id="IPR013762">
    <property type="entry name" value="Integrase-like_cat_sf"/>
</dbReference>
<name>A0A1M6W101_9FLAO</name>
<proteinExistence type="inferred from homology"/>
<dbReference type="PANTHER" id="PTHR30349">
    <property type="entry name" value="PHAGE INTEGRASE-RELATED"/>
    <property type="match status" value="1"/>
</dbReference>
<dbReference type="SUPFAM" id="SSF56349">
    <property type="entry name" value="DNA breaking-rejoining enzymes"/>
    <property type="match status" value="1"/>
</dbReference>
<keyword evidence="2 9" id="KW-0963">Cytoplasm</keyword>
<evidence type="ECO:0000256" key="7">
    <source>
        <dbReference type="ARBA" id="ARBA00023172"/>
    </source>
</evidence>
<sequence>MERDFFVLYPRPAGFRYFWDMSVPAFISYLKLEKNYSPHTIKAYERDIGEFSTFCEEHHDISSITNVGYPLVRNWIVSLSNGGMSNRSINRKISSLQAYYKFLMKVGQITVSPLAKHRALKTEKKVEVPFSEREMDTILSEIPFPDDFEGTRDKLIIELLYTSGMRRAEMVNLKVGDVDLNRGTLKVLGKRNKERILPLLPSSVELIKGYLERRSEVENGAGALYLFLTENGLKIYETLVYRIINKYFSLVSPKVKKSPHILRHTFATHLLNRGADLNSVKELLGHSSLASTQVYTHNSIAELKKVHQKAHPRNKK</sequence>
<protein>
    <recommendedName>
        <fullName evidence="9">Tyrosine recombinase XerC</fullName>
    </recommendedName>
</protein>
<dbReference type="HAMAP" id="MF_01808">
    <property type="entry name" value="Recomb_XerC_XerD"/>
    <property type="match status" value="1"/>
</dbReference>
<comment type="similarity">
    <text evidence="9">Belongs to the 'phage' integrase family. XerC subfamily.</text>
</comment>
<dbReference type="Proteomes" id="UP000184031">
    <property type="component" value="Unassembled WGS sequence"/>
</dbReference>
<dbReference type="GO" id="GO:0003677">
    <property type="term" value="F:DNA binding"/>
    <property type="evidence" value="ECO:0007669"/>
    <property type="project" value="UniProtKB-UniRule"/>
</dbReference>
<evidence type="ECO:0000313" key="15">
    <source>
        <dbReference type="Proteomes" id="UP000198940"/>
    </source>
</evidence>
<keyword evidence="7 9" id="KW-0233">DNA recombination</keyword>
<dbReference type="GO" id="GO:0006313">
    <property type="term" value="P:DNA transposition"/>
    <property type="evidence" value="ECO:0007669"/>
    <property type="project" value="UniProtKB-UniRule"/>
</dbReference>
<dbReference type="EMBL" id="FOKU01000014">
    <property type="protein sequence ID" value="SFC58191.1"/>
    <property type="molecule type" value="Genomic_DNA"/>
</dbReference>
<evidence type="ECO:0000256" key="8">
    <source>
        <dbReference type="ARBA" id="ARBA00023306"/>
    </source>
</evidence>
<dbReference type="Proteomes" id="UP000198940">
    <property type="component" value="Unassembled WGS sequence"/>
</dbReference>
<dbReference type="InterPro" id="IPR010998">
    <property type="entry name" value="Integrase_recombinase_N"/>
</dbReference>
<feature type="domain" description="Tyr recombinase" evidence="10">
    <location>
        <begin position="125"/>
        <end position="308"/>
    </location>
</feature>
<dbReference type="Pfam" id="PF02899">
    <property type="entry name" value="Phage_int_SAM_1"/>
    <property type="match status" value="1"/>
</dbReference>
<dbReference type="PROSITE" id="PS51900">
    <property type="entry name" value="CB"/>
    <property type="match status" value="1"/>
</dbReference>
<keyword evidence="8 9" id="KW-0131">Cell cycle</keyword>
<keyword evidence="4 9" id="KW-0159">Chromosome partition</keyword>
<dbReference type="InterPro" id="IPR023009">
    <property type="entry name" value="Tyrosine_recombinase_XerC/XerD"/>
</dbReference>
<feature type="active site" evidence="9">
    <location>
        <position position="286"/>
    </location>
</feature>
<evidence type="ECO:0000259" key="10">
    <source>
        <dbReference type="PROSITE" id="PS51898"/>
    </source>
</evidence>
<dbReference type="InterPro" id="IPR002104">
    <property type="entry name" value="Integrase_catalytic"/>
</dbReference>
<evidence type="ECO:0000313" key="13">
    <source>
        <dbReference type="EMBL" id="SHK87308.1"/>
    </source>
</evidence>
<keyword evidence="3 9" id="KW-0132">Cell division</keyword>
<evidence type="ECO:0000256" key="1">
    <source>
        <dbReference type="ARBA" id="ARBA00004496"/>
    </source>
</evidence>
<comment type="function">
    <text evidence="9">Site-specific tyrosine recombinase, which acts by catalyzing the cutting and rejoining of the recombining DNA molecules. The XerC-XerD complex is essential to convert dimers of the bacterial chromosome into monomers to permit their segregation at cell division. It also contributes to the segregational stability of plasmids.</text>
</comment>
<keyword evidence="6 9" id="KW-0238">DNA-binding</keyword>
<organism evidence="13 14">
    <name type="scientific">Flagellimonas taeanensis</name>
    <dbReference type="NCBI Taxonomy" id="1005926"/>
    <lineage>
        <taxon>Bacteria</taxon>
        <taxon>Pseudomonadati</taxon>
        <taxon>Bacteroidota</taxon>
        <taxon>Flavobacteriia</taxon>
        <taxon>Flavobacteriales</taxon>
        <taxon>Flavobacteriaceae</taxon>
        <taxon>Flagellimonas</taxon>
    </lineage>
</organism>
<dbReference type="InterPro" id="IPR044068">
    <property type="entry name" value="CB"/>
</dbReference>
<comment type="subcellular location">
    <subcellularLocation>
        <location evidence="1 9">Cytoplasm</location>
    </subcellularLocation>
</comment>
<evidence type="ECO:0000313" key="14">
    <source>
        <dbReference type="Proteomes" id="UP000184031"/>
    </source>
</evidence>
<feature type="active site" evidence="9">
    <location>
        <position position="190"/>
    </location>
</feature>
<dbReference type="PANTHER" id="PTHR30349:SF77">
    <property type="entry name" value="TYROSINE RECOMBINASE XERC"/>
    <property type="match status" value="1"/>
</dbReference>